<organism evidence="1">
    <name type="scientific">bioreactor metagenome</name>
    <dbReference type="NCBI Taxonomy" id="1076179"/>
    <lineage>
        <taxon>unclassified sequences</taxon>
        <taxon>metagenomes</taxon>
        <taxon>ecological metagenomes</taxon>
    </lineage>
</organism>
<accession>A0A644XRG2</accession>
<proteinExistence type="predicted"/>
<gene>
    <name evidence="1" type="ORF">SDC9_65238</name>
</gene>
<sequence length="84" mass="9537">MQKQIVMANLCNPLLTINNNSADLLTPECLMISQFAFYNGVFLINFADSRQNVHGTKNDKIRFVSGFNRPYPHFMGTENNPGKQ</sequence>
<dbReference type="AlphaFoldDB" id="A0A644XRG2"/>
<dbReference type="EMBL" id="VSSQ01003055">
    <property type="protein sequence ID" value="MPM18822.1"/>
    <property type="molecule type" value="Genomic_DNA"/>
</dbReference>
<name>A0A644XRG2_9ZZZZ</name>
<protein>
    <submittedName>
        <fullName evidence="1">Uncharacterized protein</fullName>
    </submittedName>
</protein>
<reference evidence="1" key="1">
    <citation type="submission" date="2019-08" db="EMBL/GenBank/DDBJ databases">
        <authorList>
            <person name="Kucharzyk K."/>
            <person name="Murdoch R.W."/>
            <person name="Higgins S."/>
            <person name="Loffler F."/>
        </authorList>
    </citation>
    <scope>NUCLEOTIDE SEQUENCE</scope>
</reference>
<comment type="caution">
    <text evidence="1">The sequence shown here is derived from an EMBL/GenBank/DDBJ whole genome shotgun (WGS) entry which is preliminary data.</text>
</comment>
<evidence type="ECO:0000313" key="1">
    <source>
        <dbReference type="EMBL" id="MPM18822.1"/>
    </source>
</evidence>